<dbReference type="Pfam" id="PF00831">
    <property type="entry name" value="Ribosomal_L29"/>
    <property type="match status" value="1"/>
</dbReference>
<evidence type="ECO:0000256" key="5">
    <source>
        <dbReference type="HAMAP-Rule" id="MF_00374"/>
    </source>
</evidence>
<dbReference type="AlphaFoldDB" id="A0A2Z4FGH9"/>
<keyword evidence="7" id="KW-1185">Reference proteome</keyword>
<dbReference type="PANTHER" id="PTHR10916">
    <property type="entry name" value="60S RIBOSOMAL PROTEIN L35/50S RIBOSOMAL PROTEIN L29"/>
    <property type="match status" value="1"/>
</dbReference>
<comment type="similarity">
    <text evidence="1 5">Belongs to the universal ribosomal protein uL29 family.</text>
</comment>
<dbReference type="HAMAP" id="MF_00374">
    <property type="entry name" value="Ribosomal_uL29"/>
    <property type="match status" value="1"/>
</dbReference>
<evidence type="ECO:0000313" key="6">
    <source>
        <dbReference type="EMBL" id="AWV87990.1"/>
    </source>
</evidence>
<dbReference type="KEGG" id="bsed:DN745_01045"/>
<evidence type="ECO:0000313" key="7">
    <source>
        <dbReference type="Proteomes" id="UP000249799"/>
    </source>
</evidence>
<dbReference type="GO" id="GO:0006412">
    <property type="term" value="P:translation"/>
    <property type="evidence" value="ECO:0007669"/>
    <property type="project" value="UniProtKB-UniRule"/>
</dbReference>
<proteinExistence type="inferred from homology"/>
<dbReference type="EMBL" id="CP030032">
    <property type="protein sequence ID" value="AWV87990.1"/>
    <property type="molecule type" value="Genomic_DNA"/>
</dbReference>
<dbReference type="Gene3D" id="1.10.287.310">
    <property type="match status" value="1"/>
</dbReference>
<name>A0A2Z4FGH9_9DELT</name>
<sequence>MKPSELREKTQEELLELENQVRDELFRLRMKHFTGQLQNVAHIRACKRNVARIKTVRRELSLAQG</sequence>
<dbReference type="SUPFAM" id="SSF46561">
    <property type="entry name" value="Ribosomal protein L29 (L29p)"/>
    <property type="match status" value="1"/>
</dbReference>
<dbReference type="GO" id="GO:0003735">
    <property type="term" value="F:structural constituent of ribosome"/>
    <property type="evidence" value="ECO:0007669"/>
    <property type="project" value="InterPro"/>
</dbReference>
<organism evidence="6 7">
    <name type="scientific">Bradymonas sediminis</name>
    <dbReference type="NCBI Taxonomy" id="1548548"/>
    <lineage>
        <taxon>Bacteria</taxon>
        <taxon>Deltaproteobacteria</taxon>
        <taxon>Bradymonadales</taxon>
        <taxon>Bradymonadaceae</taxon>
        <taxon>Bradymonas</taxon>
    </lineage>
</organism>
<dbReference type="RefSeq" id="WP_111331334.1">
    <property type="nucleotide sequence ID" value="NZ_CP030032.1"/>
</dbReference>
<keyword evidence="2 5" id="KW-0689">Ribosomal protein</keyword>
<gene>
    <name evidence="5" type="primary">rpmC</name>
    <name evidence="6" type="ORF">DN745_01045</name>
</gene>
<dbReference type="GO" id="GO:0022625">
    <property type="term" value="C:cytosolic large ribosomal subunit"/>
    <property type="evidence" value="ECO:0007669"/>
    <property type="project" value="TreeGrafter"/>
</dbReference>
<protein>
    <recommendedName>
        <fullName evidence="4 5">Large ribosomal subunit protein uL29</fullName>
    </recommendedName>
</protein>
<dbReference type="NCBIfam" id="TIGR00012">
    <property type="entry name" value="L29"/>
    <property type="match status" value="1"/>
</dbReference>
<dbReference type="Proteomes" id="UP000249799">
    <property type="component" value="Chromosome"/>
</dbReference>
<dbReference type="OrthoDB" id="9815192at2"/>
<keyword evidence="3 5" id="KW-0687">Ribonucleoprotein</keyword>
<reference evidence="6 7" key="1">
    <citation type="submission" date="2018-06" db="EMBL/GenBank/DDBJ databases">
        <title>Lujinxingia sediminis gen. nov. sp. nov., a new facultative anaerobic member of the class Deltaproteobacteria, and proposal of Lujinxingaceae fam. nov.</title>
        <authorList>
            <person name="Guo L.-Y."/>
            <person name="Li C.-M."/>
            <person name="Wang S."/>
            <person name="Du Z.-J."/>
        </authorList>
    </citation>
    <scope>NUCLEOTIDE SEQUENCE [LARGE SCALE GENOMIC DNA]</scope>
    <source>
        <strain evidence="6 7">FA350</strain>
    </source>
</reference>
<accession>A0A2Z4FGH9</accession>
<evidence type="ECO:0000256" key="2">
    <source>
        <dbReference type="ARBA" id="ARBA00022980"/>
    </source>
</evidence>
<evidence type="ECO:0000256" key="3">
    <source>
        <dbReference type="ARBA" id="ARBA00023274"/>
    </source>
</evidence>
<dbReference type="InterPro" id="IPR050063">
    <property type="entry name" value="Ribosomal_protein_uL29"/>
</dbReference>
<dbReference type="CDD" id="cd00427">
    <property type="entry name" value="Ribosomal_L29_HIP"/>
    <property type="match status" value="1"/>
</dbReference>
<evidence type="ECO:0000256" key="4">
    <source>
        <dbReference type="ARBA" id="ARBA00035204"/>
    </source>
</evidence>
<dbReference type="FunFam" id="1.10.287.310:FF:000001">
    <property type="entry name" value="50S ribosomal protein L29"/>
    <property type="match status" value="1"/>
</dbReference>
<dbReference type="PANTHER" id="PTHR10916:SF0">
    <property type="entry name" value="LARGE RIBOSOMAL SUBUNIT PROTEIN UL29C"/>
    <property type="match status" value="1"/>
</dbReference>
<dbReference type="InterPro" id="IPR001854">
    <property type="entry name" value="Ribosomal_uL29"/>
</dbReference>
<evidence type="ECO:0000256" key="1">
    <source>
        <dbReference type="ARBA" id="ARBA00009254"/>
    </source>
</evidence>
<dbReference type="InterPro" id="IPR036049">
    <property type="entry name" value="Ribosomal_uL29_sf"/>
</dbReference>